<dbReference type="HOGENOM" id="CLU_012729_2_0_10"/>
<dbReference type="Pfam" id="PF13715">
    <property type="entry name" value="CarbopepD_reg_2"/>
    <property type="match status" value="1"/>
</dbReference>
<dbReference type="InterPro" id="IPR008969">
    <property type="entry name" value="CarboxyPept-like_regulatory"/>
</dbReference>
<feature type="signal peptide" evidence="1">
    <location>
        <begin position="1"/>
        <end position="19"/>
    </location>
</feature>
<feature type="chain" id="PRO_5003552207" description="Outer membrane protein beta-barrel domain-containing protein" evidence="1">
    <location>
        <begin position="20"/>
        <end position="856"/>
    </location>
</feature>
<proteinExistence type="predicted"/>
<dbReference type="Gene3D" id="2.60.40.1120">
    <property type="entry name" value="Carboxypeptidase-like, regulatory domain"/>
    <property type="match status" value="1"/>
</dbReference>
<keyword evidence="1" id="KW-0732">Signal</keyword>
<organism evidence="2 3">
    <name type="scientific">Prevotella micans F0438</name>
    <dbReference type="NCBI Taxonomy" id="883158"/>
    <lineage>
        <taxon>Bacteria</taxon>
        <taxon>Pseudomonadati</taxon>
        <taxon>Bacteroidota</taxon>
        <taxon>Bacteroidia</taxon>
        <taxon>Bacteroidales</taxon>
        <taxon>Prevotellaceae</taxon>
        <taxon>Prevotella</taxon>
    </lineage>
</organism>
<evidence type="ECO:0000256" key="1">
    <source>
        <dbReference type="SAM" id="SignalP"/>
    </source>
</evidence>
<keyword evidence="3" id="KW-1185">Reference proteome</keyword>
<protein>
    <recommendedName>
        <fullName evidence="4">Outer membrane protein beta-barrel domain-containing protein</fullName>
    </recommendedName>
</protein>
<dbReference type="PATRIC" id="fig|883158.3.peg.739"/>
<evidence type="ECO:0008006" key="4">
    <source>
        <dbReference type="Google" id="ProtNLM"/>
    </source>
</evidence>
<dbReference type="EMBL" id="AGWK01000021">
    <property type="protein sequence ID" value="EHO72317.1"/>
    <property type="molecule type" value="Genomic_DNA"/>
</dbReference>
<accession>H1Q1D6</accession>
<dbReference type="eggNOG" id="COG1629">
    <property type="taxonomic scope" value="Bacteria"/>
</dbReference>
<sequence length="856" mass="97666">MTRYILIIFFSFLVTTIHAQVATRTVSGKITDSETHEAVIGATCKVVNAQGKILTYATTDGTGNYKLRITDGALRMIVSAMGYTEQSFEASAIKEHKNISLRPETYSLKEVPVTVNPIEINKDTIKYNVSAFKTRNDKYIEDVLRKMPGIEVNSSGQILYKGESINQFNIEGQNLLGNRYNQATRNLPVDAVAQVQIVENDQPIRALKKRAPSKKATLNIKLKSSYKLRPFGETIFGGGKGYDKHTLWQNKLTLINIGRKQQMLLNASMNNNGMSLSKNNTAHINSGDLENFMFNPFNLLYASSAVLPPVSEPRYLRNKDIAAGLNHLFRLGKYGSFRTNITYYGNSVRSLDSTSNQIDGAYSFNLCEANRRKVSEHTLNTELHYELNAPKVYLINELSGNISRSTNRGELQSNAQTLIERVDRHPHMLQNKLSLIVNSGVRTYGINSITRYFKRNEWLDASIGHKTNIDLARFATRNTVNTGFIFLGKALDLSYTIFYQHDKITVDTLQITPRCTINSQLKNQLNLSYNINYRRGQILIALPTEILNLHIDTRPQGSQNTYFFLSPSLNITHRLSPFLNFTLSGKLSKSTDNYVLAPQTYYRSYRTRFTPLGDIGWTRASSLASSVYYANLINMLTVGFTGVMTWSKSDHYEQFAYTERTTEILQIWKDNTSKIIYLSLLVDKSFPRADLQIKSGLNFNRREMLIAQNARLQTIKSNIATATLFFRYDHLKWITLSHDLTFNLSWQDHYLGSRSQPLTSFYQILTLNSAPLSKMNLTLQAEQNTLEIENNRFRTNIFIDAAVQYAVSRRLELGLQLHNLLDRRIYEEVSFFGMTRRALQLPLRGREMMLLVKLKL</sequence>
<dbReference type="STRING" id="883158.HMPREF9140_00724"/>
<comment type="caution">
    <text evidence="2">The sequence shown here is derived from an EMBL/GenBank/DDBJ whole genome shotgun (WGS) entry which is preliminary data.</text>
</comment>
<reference evidence="2 3" key="1">
    <citation type="submission" date="2011-12" db="EMBL/GenBank/DDBJ databases">
        <title>The Genome Sequence of Prevotella micans F0438.</title>
        <authorList>
            <consortium name="The Broad Institute Genome Sequencing Platform"/>
            <person name="Earl A."/>
            <person name="Ward D."/>
            <person name="Feldgarden M."/>
            <person name="Gevers D."/>
            <person name="Izard J."/>
            <person name="Baranova O.V."/>
            <person name="Blanton J.M."/>
            <person name="Wade W.G."/>
            <person name="Dewhirst F.E."/>
            <person name="Young S.K."/>
            <person name="Zeng Q."/>
            <person name="Gargeya S."/>
            <person name="Fitzgerald M."/>
            <person name="Haas B."/>
            <person name="Abouelleil A."/>
            <person name="Alvarado L."/>
            <person name="Arachchi H.M."/>
            <person name="Berlin A."/>
            <person name="Chapman S.B."/>
            <person name="Gearin G."/>
            <person name="Goldberg J."/>
            <person name="Griggs A."/>
            <person name="Gujja S."/>
            <person name="Hansen M."/>
            <person name="Heiman D."/>
            <person name="Howarth C."/>
            <person name="Larimer J."/>
            <person name="Lui A."/>
            <person name="MacDonald P.J.P."/>
            <person name="McCowen C."/>
            <person name="Montmayeur A."/>
            <person name="Murphy C."/>
            <person name="Neiman D."/>
            <person name="Pearson M."/>
            <person name="Priest M."/>
            <person name="Roberts A."/>
            <person name="Saif S."/>
            <person name="Shea T."/>
            <person name="Sisk P."/>
            <person name="Stolte C."/>
            <person name="Sykes S."/>
            <person name="Wortman J."/>
            <person name="Nusbaum C."/>
            <person name="Birren B."/>
        </authorList>
    </citation>
    <scope>NUCLEOTIDE SEQUENCE [LARGE SCALE GENOMIC DNA]</scope>
    <source>
        <strain evidence="2 3">F0438</strain>
    </source>
</reference>
<gene>
    <name evidence="2" type="ORF">HMPREF9140_00724</name>
</gene>
<dbReference type="Proteomes" id="UP000016023">
    <property type="component" value="Unassembled WGS sequence"/>
</dbReference>
<evidence type="ECO:0000313" key="2">
    <source>
        <dbReference type="EMBL" id="EHO72317.1"/>
    </source>
</evidence>
<dbReference type="AlphaFoldDB" id="H1Q1D6"/>
<dbReference type="SUPFAM" id="SSF49464">
    <property type="entry name" value="Carboxypeptidase regulatory domain-like"/>
    <property type="match status" value="1"/>
</dbReference>
<name>H1Q1D6_9BACT</name>
<evidence type="ECO:0000313" key="3">
    <source>
        <dbReference type="Proteomes" id="UP000016023"/>
    </source>
</evidence>
<dbReference type="SUPFAM" id="SSF56935">
    <property type="entry name" value="Porins"/>
    <property type="match status" value="1"/>
</dbReference>